<dbReference type="OrthoDB" id="666364at2759"/>
<proteinExistence type="inferred from homology"/>
<feature type="compositionally biased region" description="Low complexity" evidence="3">
    <location>
        <begin position="677"/>
        <end position="691"/>
    </location>
</feature>
<evidence type="ECO:0000259" key="4">
    <source>
        <dbReference type="Pfam" id="PF02731"/>
    </source>
</evidence>
<feature type="compositionally biased region" description="Basic and acidic residues" evidence="3">
    <location>
        <begin position="313"/>
        <end position="336"/>
    </location>
</feature>
<feature type="region of interest" description="Disordered" evidence="3">
    <location>
        <begin position="168"/>
        <end position="241"/>
    </location>
</feature>
<feature type="compositionally biased region" description="Pro residues" evidence="3">
    <location>
        <begin position="1392"/>
        <end position="1401"/>
    </location>
</feature>
<feature type="region of interest" description="Disordered" evidence="3">
    <location>
        <begin position="127"/>
        <end position="147"/>
    </location>
</feature>
<feature type="compositionally biased region" description="Low complexity" evidence="3">
    <location>
        <begin position="339"/>
        <end position="349"/>
    </location>
</feature>
<feature type="compositionally biased region" description="Polar residues" evidence="3">
    <location>
        <begin position="1290"/>
        <end position="1323"/>
    </location>
</feature>
<comment type="caution">
    <text evidence="5">The sequence shown here is derived from an EMBL/GenBank/DDBJ whole genome shotgun (WGS) entry which is preliminary data.</text>
</comment>
<dbReference type="GO" id="GO:0005681">
    <property type="term" value="C:spliceosomal complex"/>
    <property type="evidence" value="ECO:0007669"/>
    <property type="project" value="InterPro"/>
</dbReference>
<organism evidence="5 6">
    <name type="scientific">Pyrrhoderma noxium</name>
    <dbReference type="NCBI Taxonomy" id="2282107"/>
    <lineage>
        <taxon>Eukaryota</taxon>
        <taxon>Fungi</taxon>
        <taxon>Dikarya</taxon>
        <taxon>Basidiomycota</taxon>
        <taxon>Agaricomycotina</taxon>
        <taxon>Agaricomycetes</taxon>
        <taxon>Hymenochaetales</taxon>
        <taxon>Hymenochaetaceae</taxon>
        <taxon>Pyrrhoderma</taxon>
    </lineage>
</organism>
<feature type="compositionally biased region" description="Pro residues" evidence="3">
    <location>
        <begin position="1414"/>
        <end position="1427"/>
    </location>
</feature>
<feature type="compositionally biased region" description="Pro residues" evidence="3">
    <location>
        <begin position="220"/>
        <end position="231"/>
    </location>
</feature>
<evidence type="ECO:0000256" key="2">
    <source>
        <dbReference type="ARBA" id="ARBA00022160"/>
    </source>
</evidence>
<evidence type="ECO:0000313" key="6">
    <source>
        <dbReference type="Proteomes" id="UP000217199"/>
    </source>
</evidence>
<dbReference type="Proteomes" id="UP000217199">
    <property type="component" value="Unassembled WGS sequence"/>
</dbReference>
<dbReference type="GO" id="GO:0000398">
    <property type="term" value="P:mRNA splicing, via spliceosome"/>
    <property type="evidence" value="ECO:0007669"/>
    <property type="project" value="InterPro"/>
</dbReference>
<gene>
    <name evidence="5" type="ORF">PNOK_0094200</name>
</gene>
<feature type="compositionally biased region" description="Polar residues" evidence="3">
    <location>
        <begin position="1093"/>
        <end position="1104"/>
    </location>
</feature>
<sequence length="1488" mass="159995">MAALASLLPKPVYAPVDDDEKEEQVTFAQTSMTVVTRQVVPPYGKRRGWKPTSQSDYGDGGAYPECHVAQYPLEMGKKKASSGNTLALQVDSEGNVRYDAIAHQGQREGKFVQSQFKDLVPLAHRKDLDESARSMERPSEEDVLATTEKTRQALEKLVTGKIKAATPKNVPDAQGKTSFIRYTPGQQGGSTGLKQRIIKMSEVAEDPLEPPRFKHKKIPRGPPSPPPPVLRSPPRKATAQEQKEWMIPPCISNWKNNKGFTIPLDKRLAADGRGLQDVHINDNFAKFSEALFVADRHAREEVRQRALMQQKLAQKEKEAKEEHLRSLAQRAREERSGIPARPTAATTTAMKSGLAGYGSDSGSDAESDAESGAESEKRGSGSEEDEDAARIRDEMRAQKRREREREMRMSNMGTEQRAKMLARQQNRDISEKVALGLAKPTMSKEAMLDSRLFNQESLSSGFADDDAYNLYDKPLFHGSTAAAAIYKARGNITEGNEDSFGGGTEEGIGKALDNDRFGLGKARVGFEGANDQEVREGPVQFEKDTTDVFGVDEFLDEAKSGRKRGLDTSAGGARKRQQLDPSLFLPSHPHFFFFFRVLLFGDVQNRQQCPDASSNTGNALRDRIAKFEKKGGVPVPRGSFGLGAPPPQQLPTREGDASRKKGELYGNRIASVQRQITGDSENSGSSSPPTSIRRQYTGGTALGLGRPRNSTDEANADIPLRKRCISTSGLEKPETSVSTARPADITNTTAFEDGTGGSGTAFSTVRLFTTDDNNGEAQPLVAPRFGRSVSASPAIGSSAPEESSIAVTPPTPDLGQINSGATLQKAMEPEPESRDDTEKSQSDDQIAIDHSKPVSDLAKEILNENAAEDSAKVNSAVKVEAPEDNVATPGEVEEDPAKTPVVSAFPASSTVPPVQGTEVSLKGTTTSPVVKLQDVTTENESVCSDPSSISTPTSSPLHASLEISERVYHEAQKFVVVQPSGSSDTTIANVLEQHEATTKSAKASLEAVSSSSVLGQNEGRASTDTINGSDVRSTSGTEKAPPIPPATISIPSRRRDPPSPLSLSPDKQDQDSEPPLSLKTAPKSFSAIIHGKTQASFPSTTVSIQLPRAVPPSQVVILRERAKEETHAEPSTPGSPELSSLVAQAMFLEQQLEEDTVIAASSVVPTKKTTIDTSSSKPEPPKVITEPVSAVNDDVRGAPSRQVLTPPSPTFDLGSAFDTRDLGLNLGLESPDDSRRSMSMSSVLSSPGRSSVRKKVINMSRNSIRRLGRRSSSTLALPDDASELAYMNDASSIKSPRSPSPTRSLAPSLPTLNLPSSGSNFKTSPGVRPLSLVTASSTSASASPLDYEFFDSFPSVPNSIPNSANEYERGLGLKMNSYGFEKEDIILEEPQSPLPPTPPSKSPIVKDFESAEEAPPPVPKYATPPPRSHSLGPHHDVPPPQYEQQLPPPPPSPKSKRASTASRLNGASSNTSSIFSTISRSFSSRSRG</sequence>
<feature type="region of interest" description="Disordered" evidence="3">
    <location>
        <begin position="43"/>
        <end position="62"/>
    </location>
</feature>
<comment type="similarity">
    <text evidence="1">Belongs to the SNW family.</text>
</comment>
<feature type="compositionally biased region" description="Basic and acidic residues" evidence="3">
    <location>
        <begin position="653"/>
        <end position="663"/>
    </location>
</feature>
<evidence type="ECO:0000313" key="5">
    <source>
        <dbReference type="EMBL" id="PAV23874.1"/>
    </source>
</evidence>
<feature type="region of interest" description="Disordered" evidence="3">
    <location>
        <begin position="996"/>
        <end position="1139"/>
    </location>
</feature>
<feature type="compositionally biased region" description="Low complexity" evidence="3">
    <location>
        <begin position="1237"/>
        <end position="1250"/>
    </location>
</feature>
<feature type="region of interest" description="Disordered" evidence="3">
    <location>
        <begin position="791"/>
        <end position="956"/>
    </location>
</feature>
<feature type="region of interest" description="Disordered" evidence="3">
    <location>
        <begin position="1384"/>
        <end position="1488"/>
    </location>
</feature>
<keyword evidence="6" id="KW-1185">Reference proteome</keyword>
<feature type="region of interest" description="Disordered" evidence="3">
    <location>
        <begin position="730"/>
        <end position="758"/>
    </location>
</feature>
<feature type="region of interest" description="Disordered" evidence="3">
    <location>
        <begin position="1167"/>
        <end position="1187"/>
    </location>
</feature>
<feature type="compositionally biased region" description="Basic and acidic residues" evidence="3">
    <location>
        <begin position="827"/>
        <end position="862"/>
    </location>
</feature>
<feature type="region of interest" description="Disordered" evidence="3">
    <location>
        <begin position="1197"/>
        <end position="1216"/>
    </location>
</feature>
<feature type="domain" description="SKI-interacting protein SKIP SNW" evidence="4">
    <location>
        <begin position="179"/>
        <end position="335"/>
    </location>
</feature>
<feature type="region of interest" description="Disordered" evidence="3">
    <location>
        <begin position="1224"/>
        <end position="1254"/>
    </location>
</feature>
<reference evidence="5 6" key="1">
    <citation type="journal article" date="2017" name="Mol. Ecol.">
        <title>Comparative and population genomic landscape of Phellinus noxius: A hypervariable fungus causing root rot in trees.</title>
        <authorList>
            <person name="Chung C.L."/>
            <person name="Lee T.J."/>
            <person name="Akiba M."/>
            <person name="Lee H.H."/>
            <person name="Kuo T.H."/>
            <person name="Liu D."/>
            <person name="Ke H.M."/>
            <person name="Yokoi T."/>
            <person name="Roa M.B."/>
            <person name="Lu M.J."/>
            <person name="Chang Y.Y."/>
            <person name="Ann P.J."/>
            <person name="Tsai J.N."/>
            <person name="Chen C.Y."/>
            <person name="Tzean S.S."/>
            <person name="Ota Y."/>
            <person name="Hattori T."/>
            <person name="Sahashi N."/>
            <person name="Liou R.F."/>
            <person name="Kikuchi T."/>
            <person name="Tsai I.J."/>
        </authorList>
    </citation>
    <scope>NUCLEOTIDE SEQUENCE [LARGE SCALE GENOMIC DNA]</scope>
    <source>
        <strain evidence="5 6">FFPRI411160</strain>
    </source>
</reference>
<dbReference type="InParanoid" id="A0A286UWG5"/>
<dbReference type="PANTHER" id="PTHR12096">
    <property type="entry name" value="NUCLEAR PROTEIN SKIP-RELATED"/>
    <property type="match status" value="1"/>
</dbReference>
<protein>
    <recommendedName>
        <fullName evidence="2">Pre-mRNA-processing protein 45</fullName>
    </recommendedName>
</protein>
<feature type="compositionally biased region" description="Low complexity" evidence="3">
    <location>
        <begin position="999"/>
        <end position="1014"/>
    </location>
</feature>
<feature type="region of interest" description="Disordered" evidence="3">
    <location>
        <begin position="630"/>
        <end position="717"/>
    </location>
</feature>
<feature type="compositionally biased region" description="Basic and acidic residues" evidence="3">
    <location>
        <begin position="1118"/>
        <end position="1128"/>
    </location>
</feature>
<dbReference type="EMBL" id="NBII01000001">
    <property type="protein sequence ID" value="PAV23874.1"/>
    <property type="molecule type" value="Genomic_DNA"/>
</dbReference>
<feature type="region of interest" description="Disordered" evidence="3">
    <location>
        <begin position="311"/>
        <end position="417"/>
    </location>
</feature>
<evidence type="ECO:0000256" key="3">
    <source>
        <dbReference type="SAM" id="MobiDB-lite"/>
    </source>
</evidence>
<dbReference type="InterPro" id="IPR004015">
    <property type="entry name" value="SKI-int_prot_SKIP_SNW-dom"/>
</dbReference>
<feature type="compositionally biased region" description="Polar residues" evidence="3">
    <location>
        <begin position="1019"/>
        <end position="1037"/>
    </location>
</feature>
<feature type="compositionally biased region" description="Low complexity" evidence="3">
    <location>
        <begin position="1468"/>
        <end position="1488"/>
    </location>
</feature>
<name>A0A286UWG5_9AGAM</name>
<feature type="compositionally biased region" description="Pro residues" evidence="3">
    <location>
        <begin position="1438"/>
        <end position="1453"/>
    </location>
</feature>
<feature type="compositionally biased region" description="Polar residues" evidence="3">
    <location>
        <begin position="1458"/>
        <end position="1467"/>
    </location>
</feature>
<feature type="compositionally biased region" description="Basic and acidic residues" evidence="3">
    <location>
        <begin position="388"/>
        <end position="408"/>
    </location>
</feature>
<feature type="compositionally biased region" description="Polar residues" evidence="3">
    <location>
        <begin position="730"/>
        <end position="750"/>
    </location>
</feature>
<evidence type="ECO:0000256" key="1">
    <source>
        <dbReference type="ARBA" id="ARBA00010197"/>
    </source>
</evidence>
<feature type="compositionally biased region" description="Low complexity" evidence="3">
    <location>
        <begin position="944"/>
        <end position="956"/>
    </location>
</feature>
<dbReference type="Pfam" id="PF02731">
    <property type="entry name" value="SKIP_SNW"/>
    <property type="match status" value="1"/>
</dbReference>
<feature type="compositionally biased region" description="Basic and acidic residues" evidence="3">
    <location>
        <begin position="127"/>
        <end position="140"/>
    </location>
</feature>
<feature type="compositionally biased region" description="Acidic residues" evidence="3">
    <location>
        <begin position="363"/>
        <end position="373"/>
    </location>
</feature>
<feature type="region of interest" description="Disordered" evidence="3">
    <location>
        <begin position="1290"/>
        <end position="1325"/>
    </location>
</feature>
<feature type="compositionally biased region" description="Polar residues" evidence="3">
    <location>
        <begin position="922"/>
        <end position="942"/>
    </location>
</feature>
<dbReference type="STRING" id="2282107.A0A286UWG5"/>
<accession>A0A286UWG5</accession>
<dbReference type="InterPro" id="IPR017862">
    <property type="entry name" value="SKI-int_prot_SKIP"/>
</dbReference>
<feature type="compositionally biased region" description="Low complexity" evidence="3">
    <location>
        <begin position="1167"/>
        <end position="1177"/>
    </location>
</feature>